<evidence type="ECO:0000256" key="6">
    <source>
        <dbReference type="ARBA" id="ARBA00022840"/>
    </source>
</evidence>
<dbReference type="PANTHER" id="PTHR22655:SF2">
    <property type="entry name" value="ATP-DEPENDENT RNA HELICASE TDRD12-RELATED"/>
    <property type="match status" value="1"/>
</dbReference>
<dbReference type="GO" id="GO:0005524">
    <property type="term" value="F:ATP binding"/>
    <property type="evidence" value="ECO:0007669"/>
    <property type="project" value="UniProtKB-KW"/>
</dbReference>
<keyword evidence="5" id="KW-0347">Helicase</keyword>
<keyword evidence="4" id="KW-0378">Hydrolase</keyword>
<dbReference type="SUPFAM" id="SSF52540">
    <property type="entry name" value="P-loop containing nucleoside triphosphate hydrolases"/>
    <property type="match status" value="1"/>
</dbReference>
<dbReference type="Proteomes" id="UP000078200">
    <property type="component" value="Unassembled WGS sequence"/>
</dbReference>
<dbReference type="InterPro" id="IPR008978">
    <property type="entry name" value="HSP20-like_chaperone"/>
</dbReference>
<keyword evidence="6" id="KW-0067">ATP-binding</keyword>
<feature type="domain" description="CS" evidence="8">
    <location>
        <begin position="750"/>
        <end position="836"/>
    </location>
</feature>
<dbReference type="PROSITE" id="PS51203">
    <property type="entry name" value="CS"/>
    <property type="match status" value="1"/>
</dbReference>
<keyword evidence="3" id="KW-0547">Nucleotide-binding</keyword>
<evidence type="ECO:0000256" key="5">
    <source>
        <dbReference type="ARBA" id="ARBA00022806"/>
    </source>
</evidence>
<dbReference type="InterPro" id="IPR011545">
    <property type="entry name" value="DEAD/DEAH_box_helicase_dom"/>
</dbReference>
<dbReference type="GO" id="GO:0016787">
    <property type="term" value="F:hydrolase activity"/>
    <property type="evidence" value="ECO:0007669"/>
    <property type="project" value="UniProtKB-KW"/>
</dbReference>
<keyword evidence="10" id="KW-1185">Reference proteome</keyword>
<evidence type="ECO:0000256" key="3">
    <source>
        <dbReference type="ARBA" id="ARBA00022741"/>
    </source>
</evidence>
<evidence type="ECO:0000256" key="7">
    <source>
        <dbReference type="ARBA" id="ARBA00047984"/>
    </source>
</evidence>
<dbReference type="VEuPathDB" id="VectorBase:GAUT002441"/>
<accession>A0A1A9UER8</accession>
<evidence type="ECO:0000256" key="2">
    <source>
        <dbReference type="ARBA" id="ARBA00022737"/>
    </source>
</evidence>
<dbReference type="GO" id="GO:0003724">
    <property type="term" value="F:RNA helicase activity"/>
    <property type="evidence" value="ECO:0007669"/>
    <property type="project" value="UniProtKB-EC"/>
</dbReference>
<sequence>MEKICQNVDSEQQLRDDNIAGLSRTYVMLAEPDSAKLSTGSHNEKHDENVTNDDTVMHTKKKEMIALNERETTIQTLEPESNNSLFVVNPNKSGKTGSYLHALCDDNYYDVNDLDLTYGPVAIVLVASAKHVQITADHCRRLLYGLTDEASVIVASFGQRNFIATKIKLLNSCGMLIATPTTLLRLLNDNQSDLFNTERLKRIVIDDLDLISSRALDDFEPALKALLTICKKREATTLAPQVTKNMVTREFVTRVGIREGVDLCSDVLEFGECDQPRCDKRHEITSLDVVTEEEGVPMNGELRIHILQKGSHTRLPKKTNVISDSLQFTLKLIDDGVVIKSARASETLFCTEEFKDFPYQAIDIRLMNMVPYDNEPKHVTYVSVNFALASTIWINNLVVVEKLETIDTYVQIINLKLALVTNQFALQYKGDKKSVRDLANQEGLLELRSPVLGNGYNSNMNKISMNFNKLSFPENNEDNEQRENNVTALEAKREEDWQTFPSDNDKSGHKPEPVDKLLFLEDKQSHFKESWSELPLNELAKIEIGDESENGNWENVFVQLIDQTVTRKFNELLELINTYLYAAAIQENSRKANKTLTYRNLPINSYAVLLCECIEEDDFKQASLFNKRLLDDGAAIADPETKQFLTMDIDFEVKGKNSQHEDVDIVDKLLSFSELFECIANSGEIDILNFVELPNQEKGLARVSKQVVKISEETRSVINTLPETAKRKEREELTLSSQDNCCLPSLNALHKRPQTTWHQTNCIIFLSIYASDVKDYYLKVTSDQLYFAADNHVEEHISILYFMGIIKSRLVSHELRGLNVVVLLVKDVCVNWPRLLKDSTKFNWLICNYNAIDVGEIDRVESTFRLRRTM</sequence>
<dbReference type="Gene3D" id="2.60.40.790">
    <property type="match status" value="1"/>
</dbReference>
<evidence type="ECO:0000256" key="4">
    <source>
        <dbReference type="ARBA" id="ARBA00022801"/>
    </source>
</evidence>
<evidence type="ECO:0000259" key="8">
    <source>
        <dbReference type="PROSITE" id="PS51203"/>
    </source>
</evidence>
<dbReference type="Pfam" id="PF00270">
    <property type="entry name" value="DEAD"/>
    <property type="match status" value="1"/>
</dbReference>
<name>A0A1A9UER8_GLOAU</name>
<dbReference type="InterPro" id="IPR007052">
    <property type="entry name" value="CS_dom"/>
</dbReference>
<evidence type="ECO:0000313" key="9">
    <source>
        <dbReference type="EnsemblMetazoa" id="GAUT002441-PA"/>
    </source>
</evidence>
<comment type="catalytic activity">
    <reaction evidence="7">
        <text>ATP + H2O = ADP + phosphate + H(+)</text>
        <dbReference type="Rhea" id="RHEA:13065"/>
        <dbReference type="ChEBI" id="CHEBI:15377"/>
        <dbReference type="ChEBI" id="CHEBI:15378"/>
        <dbReference type="ChEBI" id="CHEBI:30616"/>
        <dbReference type="ChEBI" id="CHEBI:43474"/>
        <dbReference type="ChEBI" id="CHEBI:456216"/>
        <dbReference type="EC" id="3.6.4.13"/>
    </reaction>
</comment>
<dbReference type="EnsemblMetazoa" id="GAUT002441-RA">
    <property type="protein sequence ID" value="GAUT002441-PA"/>
    <property type="gene ID" value="GAUT002441"/>
</dbReference>
<reference evidence="9" key="1">
    <citation type="submission" date="2020-05" db="UniProtKB">
        <authorList>
            <consortium name="EnsemblMetazoa"/>
        </authorList>
    </citation>
    <scope>IDENTIFICATION</scope>
    <source>
        <strain evidence="9">TTRI</strain>
    </source>
</reference>
<dbReference type="GO" id="GO:0042078">
    <property type="term" value="P:germ-line stem cell division"/>
    <property type="evidence" value="ECO:0007669"/>
    <property type="project" value="TreeGrafter"/>
</dbReference>
<dbReference type="EC" id="3.6.4.13" evidence="1"/>
<dbReference type="GO" id="GO:0003676">
    <property type="term" value="F:nucleic acid binding"/>
    <property type="evidence" value="ECO:0007669"/>
    <property type="project" value="InterPro"/>
</dbReference>
<dbReference type="AlphaFoldDB" id="A0A1A9UER8"/>
<evidence type="ECO:0000256" key="1">
    <source>
        <dbReference type="ARBA" id="ARBA00012552"/>
    </source>
</evidence>
<organism evidence="9 10">
    <name type="scientific">Glossina austeni</name>
    <name type="common">Savannah tsetse fly</name>
    <dbReference type="NCBI Taxonomy" id="7395"/>
    <lineage>
        <taxon>Eukaryota</taxon>
        <taxon>Metazoa</taxon>
        <taxon>Ecdysozoa</taxon>
        <taxon>Arthropoda</taxon>
        <taxon>Hexapoda</taxon>
        <taxon>Insecta</taxon>
        <taxon>Pterygota</taxon>
        <taxon>Neoptera</taxon>
        <taxon>Endopterygota</taxon>
        <taxon>Diptera</taxon>
        <taxon>Brachycera</taxon>
        <taxon>Muscomorpha</taxon>
        <taxon>Hippoboscoidea</taxon>
        <taxon>Glossinidae</taxon>
        <taxon>Glossina</taxon>
    </lineage>
</organism>
<keyword evidence="2" id="KW-0677">Repeat</keyword>
<dbReference type="SUPFAM" id="SSF49764">
    <property type="entry name" value="HSP20-like chaperones"/>
    <property type="match status" value="1"/>
</dbReference>
<dbReference type="PANTHER" id="PTHR22655">
    <property type="entry name" value="ATP-DEPENDENT RNA HELICASE TDRD12-RELATED"/>
    <property type="match status" value="1"/>
</dbReference>
<proteinExistence type="predicted"/>
<dbReference type="Gene3D" id="3.40.50.300">
    <property type="entry name" value="P-loop containing nucleotide triphosphate hydrolases"/>
    <property type="match status" value="1"/>
</dbReference>
<evidence type="ECO:0000313" key="10">
    <source>
        <dbReference type="Proteomes" id="UP000078200"/>
    </source>
</evidence>
<protein>
    <recommendedName>
        <fullName evidence="1">RNA helicase</fullName>
        <ecNumber evidence="1">3.6.4.13</ecNumber>
    </recommendedName>
</protein>
<dbReference type="InterPro" id="IPR027417">
    <property type="entry name" value="P-loop_NTPase"/>
</dbReference>
<dbReference type="STRING" id="7395.A0A1A9UER8"/>